<name>A0ACC0UNP0_9AGAM</name>
<protein>
    <submittedName>
        <fullName evidence="1">Uncharacterized protein</fullName>
    </submittedName>
</protein>
<gene>
    <name evidence="1" type="ORF">F5148DRAFT_467940</name>
</gene>
<sequence>MQFPIILPVFFLVAFFACALWALLTTGRPIFRSWWDLMLAGARSGSGMNPRRHRHFAPEGEIWEMEIRNRTV</sequence>
<accession>A0ACC0UNP0</accession>
<dbReference type="Proteomes" id="UP001207468">
    <property type="component" value="Unassembled WGS sequence"/>
</dbReference>
<proteinExistence type="predicted"/>
<evidence type="ECO:0000313" key="2">
    <source>
        <dbReference type="Proteomes" id="UP001207468"/>
    </source>
</evidence>
<dbReference type="EMBL" id="JAGFNK010000003">
    <property type="protein sequence ID" value="KAI9513112.1"/>
    <property type="molecule type" value="Genomic_DNA"/>
</dbReference>
<evidence type="ECO:0000313" key="1">
    <source>
        <dbReference type="EMBL" id="KAI9513112.1"/>
    </source>
</evidence>
<keyword evidence="2" id="KW-1185">Reference proteome</keyword>
<comment type="caution">
    <text evidence="1">The sequence shown here is derived from an EMBL/GenBank/DDBJ whole genome shotgun (WGS) entry which is preliminary data.</text>
</comment>
<reference evidence="1" key="1">
    <citation type="submission" date="2021-03" db="EMBL/GenBank/DDBJ databases">
        <title>Evolutionary priming and transition to the ectomycorrhizal habit in an iconic lineage of mushroom-forming fungi: is preadaptation a requirement?</title>
        <authorList>
            <consortium name="DOE Joint Genome Institute"/>
            <person name="Looney B.P."/>
            <person name="Miyauchi S."/>
            <person name="Morin E."/>
            <person name="Drula E."/>
            <person name="Courty P.E."/>
            <person name="Chicoki N."/>
            <person name="Fauchery L."/>
            <person name="Kohler A."/>
            <person name="Kuo A."/>
            <person name="LaButti K."/>
            <person name="Pangilinan J."/>
            <person name="Lipzen A."/>
            <person name="Riley R."/>
            <person name="Andreopoulos W."/>
            <person name="He G."/>
            <person name="Johnson J."/>
            <person name="Barry K.W."/>
            <person name="Grigoriev I.V."/>
            <person name="Nagy L."/>
            <person name="Hibbett D."/>
            <person name="Henrissat B."/>
            <person name="Matheny P.B."/>
            <person name="Labbe J."/>
            <person name="Martin A.F."/>
        </authorList>
    </citation>
    <scope>NUCLEOTIDE SEQUENCE</scope>
    <source>
        <strain evidence="1">BPL698</strain>
    </source>
</reference>
<organism evidence="1 2">
    <name type="scientific">Russula earlei</name>
    <dbReference type="NCBI Taxonomy" id="71964"/>
    <lineage>
        <taxon>Eukaryota</taxon>
        <taxon>Fungi</taxon>
        <taxon>Dikarya</taxon>
        <taxon>Basidiomycota</taxon>
        <taxon>Agaricomycotina</taxon>
        <taxon>Agaricomycetes</taxon>
        <taxon>Russulales</taxon>
        <taxon>Russulaceae</taxon>
        <taxon>Russula</taxon>
    </lineage>
</organism>